<feature type="region of interest" description="Disordered" evidence="1">
    <location>
        <begin position="1"/>
        <end position="47"/>
    </location>
</feature>
<dbReference type="AlphaFoldDB" id="A0AAW0MJN9"/>
<reference evidence="3" key="1">
    <citation type="submission" date="2024-04" db="EMBL/GenBank/DDBJ databases">
        <title>Salinicola lusitanus LLJ914,a marine bacterium isolated from the Okinawa Trough.</title>
        <authorList>
            <person name="Li J."/>
        </authorList>
    </citation>
    <scope>NUCLEOTIDE SEQUENCE [LARGE SCALE GENOMIC DNA]</scope>
</reference>
<organism evidence="2 3">
    <name type="scientific">Mugilogobius chulae</name>
    <name type="common">yellowstripe goby</name>
    <dbReference type="NCBI Taxonomy" id="88201"/>
    <lineage>
        <taxon>Eukaryota</taxon>
        <taxon>Metazoa</taxon>
        <taxon>Chordata</taxon>
        <taxon>Craniata</taxon>
        <taxon>Vertebrata</taxon>
        <taxon>Euteleostomi</taxon>
        <taxon>Actinopterygii</taxon>
        <taxon>Neopterygii</taxon>
        <taxon>Teleostei</taxon>
        <taxon>Neoteleostei</taxon>
        <taxon>Acanthomorphata</taxon>
        <taxon>Gobiaria</taxon>
        <taxon>Gobiiformes</taxon>
        <taxon>Gobioidei</taxon>
        <taxon>Gobiidae</taxon>
        <taxon>Gobionellinae</taxon>
        <taxon>Mugilogobius</taxon>
    </lineage>
</organism>
<name>A0AAW0MJN9_9GOBI</name>
<evidence type="ECO:0000256" key="1">
    <source>
        <dbReference type="SAM" id="MobiDB-lite"/>
    </source>
</evidence>
<gene>
    <name evidence="2" type="ORF">WMY93_030384</name>
</gene>
<sequence>MVQSRAGSCDDRALVQKRKTQSTVPPTSSSPSKKCPRLSPPSRSSLFSWKRDSTQDVWLGVWRKEHMSEDDTSGPF</sequence>
<dbReference type="EMBL" id="JBBPFD010000491">
    <property type="protein sequence ID" value="KAK7878548.1"/>
    <property type="molecule type" value="Genomic_DNA"/>
</dbReference>
<comment type="caution">
    <text evidence="2">The sequence shown here is derived from an EMBL/GenBank/DDBJ whole genome shotgun (WGS) entry which is preliminary data.</text>
</comment>
<proteinExistence type="predicted"/>
<evidence type="ECO:0000313" key="3">
    <source>
        <dbReference type="Proteomes" id="UP001460270"/>
    </source>
</evidence>
<evidence type="ECO:0000313" key="2">
    <source>
        <dbReference type="EMBL" id="KAK7878548.1"/>
    </source>
</evidence>
<keyword evidence="3" id="KW-1185">Reference proteome</keyword>
<feature type="compositionally biased region" description="Low complexity" evidence="1">
    <location>
        <begin position="21"/>
        <end position="33"/>
    </location>
</feature>
<protein>
    <submittedName>
        <fullName evidence="2">Uncharacterized protein</fullName>
    </submittedName>
</protein>
<dbReference type="Proteomes" id="UP001460270">
    <property type="component" value="Unassembled WGS sequence"/>
</dbReference>
<accession>A0AAW0MJN9</accession>